<proteinExistence type="predicted"/>
<evidence type="ECO:0000313" key="1">
    <source>
        <dbReference type="EMBL" id="PTB45383.1"/>
    </source>
</evidence>
<keyword evidence="2" id="KW-1185">Reference proteome</keyword>
<dbReference type="STRING" id="1042311.A0A2T3ZKS2"/>
<accession>A0A2T3ZKS2</accession>
<evidence type="ECO:0000313" key="2">
    <source>
        <dbReference type="Proteomes" id="UP000240493"/>
    </source>
</evidence>
<dbReference type="OrthoDB" id="4899514at2759"/>
<dbReference type="EMBL" id="KZ679257">
    <property type="protein sequence ID" value="PTB45383.1"/>
    <property type="molecule type" value="Genomic_DNA"/>
</dbReference>
<protein>
    <submittedName>
        <fullName evidence="1">Uncharacterized protein</fullName>
    </submittedName>
</protein>
<gene>
    <name evidence="1" type="ORF">M441DRAFT_23597</name>
</gene>
<sequence>MDPQEVESSDRKLITYVAEQHCVLCRNKVPMCNVECRAYDIRDDIAKYLPWETTVLALGFMDARISRKPDLLPHVFCFEIDIVYLDAVYQTDRDIPIGFEPFKSSNTAGLVFFIHSACWKLAQMVEKKPSRDDLYNLGLQLSETMPRDCLKAPNPWHLASFASGSNIVDSEWKSLLLKCAQLPVELQGKILNYANVDKAAFSLLTGVTTCSLGRLSSSTVIPHPDRAPDLVPDSNTNATHLCASFTNIFGVDYLCHVEILNAPVGCDALNRRCACIEANTNQICKIEFILGLIGISAVRFYFLDESKSSWLGSTAQGWRCGPLNVTLQDISLLKNGHKSVLKQLADIYNRHFSRVRDSKELPIPLLWNVARDLPGSGESFVGDMYEGPYFKVLKDFTPQAMCSYLPLRENGSCVKGITVYACDKGTNGIIVHKRSSDVAISVSGRQGLPTSFYFQEGEEIVTLGLMAVDTFDQHGPYLLLRTNRQRLVYFGPPLLLREEGARYLSLTPNRLKQGCTVAGMIVNTLLMAKESFTMFGVHCEPRDNSGTTGEITPLSERQVSLPAVPQIVFESWWCDEGRATTAKLSQIKQLSVQKTHVVDGKPEFGLRFAGLLIHHTDETIEALGRWDGSLTVPSEIIYDSEIDGELYRLVFHLTFKRDLYNGTETSYYMSNIVAHSSRPRRQQVVQAPQFVQEQPEPEELEPEDIQENAHPAEKTLDCDTCSEQPLVTWCFTEKVDHIEVCSGETMDFELQEYRGASKLCKVE</sequence>
<dbReference type="AlphaFoldDB" id="A0A2T3ZKS2"/>
<dbReference type="Proteomes" id="UP000240493">
    <property type="component" value="Unassembled WGS sequence"/>
</dbReference>
<name>A0A2T3ZKS2_TRIA4</name>
<reference evidence="1 2" key="1">
    <citation type="submission" date="2016-07" db="EMBL/GenBank/DDBJ databases">
        <title>Multiple horizontal gene transfer events from other fungi enriched the ability of initially mycotrophic Trichoderma (Ascomycota) to feed on dead plant biomass.</title>
        <authorList>
            <consortium name="DOE Joint Genome Institute"/>
            <person name="Aerts A."/>
            <person name="Atanasova L."/>
            <person name="Chenthamara K."/>
            <person name="Zhang J."/>
            <person name="Grujic M."/>
            <person name="Henrissat B."/>
            <person name="Kuo A."/>
            <person name="Salamov A."/>
            <person name="Lipzen A."/>
            <person name="Labutti K."/>
            <person name="Barry K."/>
            <person name="Miao Y."/>
            <person name="Rahimi M.J."/>
            <person name="Shen Q."/>
            <person name="Grigoriev I.V."/>
            <person name="Kubicek C.P."/>
            <person name="Druzhinina I.S."/>
        </authorList>
    </citation>
    <scope>NUCLEOTIDE SEQUENCE [LARGE SCALE GENOMIC DNA]</scope>
    <source>
        <strain evidence="1 2">CBS 433.97</strain>
    </source>
</reference>
<organism evidence="1 2">
    <name type="scientific">Trichoderma asperellum (strain ATCC 204424 / CBS 433.97 / NBRC 101777)</name>
    <dbReference type="NCBI Taxonomy" id="1042311"/>
    <lineage>
        <taxon>Eukaryota</taxon>
        <taxon>Fungi</taxon>
        <taxon>Dikarya</taxon>
        <taxon>Ascomycota</taxon>
        <taxon>Pezizomycotina</taxon>
        <taxon>Sordariomycetes</taxon>
        <taxon>Hypocreomycetidae</taxon>
        <taxon>Hypocreales</taxon>
        <taxon>Hypocreaceae</taxon>
        <taxon>Trichoderma</taxon>
    </lineage>
</organism>